<proteinExistence type="predicted"/>
<organism evidence="2 3">
    <name type="scientific">Kribbella pratensis</name>
    <dbReference type="NCBI Taxonomy" id="2512112"/>
    <lineage>
        <taxon>Bacteria</taxon>
        <taxon>Bacillati</taxon>
        <taxon>Actinomycetota</taxon>
        <taxon>Actinomycetes</taxon>
        <taxon>Propionibacteriales</taxon>
        <taxon>Kribbellaceae</taxon>
        <taxon>Kribbella</taxon>
    </lineage>
</organism>
<keyword evidence="1" id="KW-0732">Signal</keyword>
<feature type="signal peptide" evidence="1">
    <location>
        <begin position="1"/>
        <end position="26"/>
    </location>
</feature>
<evidence type="ECO:0000313" key="3">
    <source>
        <dbReference type="Proteomes" id="UP000295146"/>
    </source>
</evidence>
<evidence type="ECO:0000256" key="1">
    <source>
        <dbReference type="SAM" id="SignalP"/>
    </source>
</evidence>
<dbReference type="AlphaFoldDB" id="A0A4R8C641"/>
<dbReference type="Proteomes" id="UP000295146">
    <property type="component" value="Unassembled WGS sequence"/>
</dbReference>
<keyword evidence="3" id="KW-1185">Reference proteome</keyword>
<comment type="caution">
    <text evidence="2">The sequence shown here is derived from an EMBL/GenBank/DDBJ whole genome shotgun (WGS) entry which is preliminary data.</text>
</comment>
<evidence type="ECO:0000313" key="2">
    <source>
        <dbReference type="EMBL" id="TDW71316.1"/>
    </source>
</evidence>
<sequence length="301" mass="31273">MRRTIVSSLAGAVALTAAVFVSSAHAAGSAATGASCSLAPGSVLDSGTQDNGGITVGYPARSVGLPGPVFGVFAPGAVRFSTTFTSDASNLGATNDGWVVQGDSLYYRLYSIDTMNEFVPGLPNVTQRIGGGWSNFTAVEVSQTTARTTAYGLRSDGTLFRWSVIGSGWRSAGSATGFAAVKSMALISKTATYDTFLANTRGGALYTIHIPTAGPMKPIVKTVRTKTWQGFEKLLASKCGNYGTLLVGIDKDTKTAHWYAVGRANGTATVINHVSSAAGRYGAPVYFRWGSTPDIDPLNGE</sequence>
<gene>
    <name evidence="2" type="ORF">EV653_5397</name>
</gene>
<protein>
    <recommendedName>
        <fullName evidence="4">Tachylectin</fullName>
    </recommendedName>
</protein>
<evidence type="ECO:0008006" key="4">
    <source>
        <dbReference type="Google" id="ProtNLM"/>
    </source>
</evidence>
<name>A0A4R8C641_9ACTN</name>
<reference evidence="2 3" key="1">
    <citation type="submission" date="2019-03" db="EMBL/GenBank/DDBJ databases">
        <title>Genomic Encyclopedia of Type Strains, Phase III (KMG-III): the genomes of soil and plant-associated and newly described type strains.</title>
        <authorList>
            <person name="Whitman W."/>
        </authorList>
    </citation>
    <scope>NUCLEOTIDE SEQUENCE [LARGE SCALE GENOMIC DNA]</scope>
    <source>
        <strain evidence="2 3">VKM Ac-2573</strain>
    </source>
</reference>
<dbReference type="EMBL" id="SODP01000002">
    <property type="protein sequence ID" value="TDW71316.1"/>
    <property type="molecule type" value="Genomic_DNA"/>
</dbReference>
<accession>A0A4R8C641</accession>
<feature type="chain" id="PRO_5020831544" description="Tachylectin" evidence="1">
    <location>
        <begin position="27"/>
        <end position="301"/>
    </location>
</feature>